<protein>
    <submittedName>
        <fullName evidence="2">Uncharacterized protein</fullName>
    </submittedName>
</protein>
<accession>W6YKZ5</accession>
<keyword evidence="1" id="KW-0812">Transmembrane</keyword>
<dbReference type="RefSeq" id="XP_007713653.1">
    <property type="nucleotide sequence ID" value="XM_007715463.1"/>
</dbReference>
<keyword evidence="3" id="KW-1185">Reference proteome</keyword>
<dbReference type="OrthoDB" id="10415329at2759"/>
<dbReference type="AlphaFoldDB" id="W6YKZ5"/>
<evidence type="ECO:0000256" key="1">
    <source>
        <dbReference type="SAM" id="Phobius"/>
    </source>
</evidence>
<gene>
    <name evidence="2" type="ORF">COCCADRAFT_99688</name>
</gene>
<feature type="transmembrane region" description="Helical" evidence="1">
    <location>
        <begin position="42"/>
        <end position="61"/>
    </location>
</feature>
<evidence type="ECO:0000313" key="2">
    <source>
        <dbReference type="EMBL" id="EUC32056.1"/>
    </source>
</evidence>
<name>W6YKZ5_COCC2</name>
<keyword evidence="1" id="KW-0472">Membrane</keyword>
<dbReference type="EMBL" id="KI964643">
    <property type="protein sequence ID" value="EUC32056.1"/>
    <property type="molecule type" value="Genomic_DNA"/>
</dbReference>
<feature type="transmembrane region" description="Helical" evidence="1">
    <location>
        <begin position="12"/>
        <end position="30"/>
    </location>
</feature>
<evidence type="ECO:0000313" key="3">
    <source>
        <dbReference type="Proteomes" id="UP000053841"/>
    </source>
</evidence>
<reference evidence="2 3" key="1">
    <citation type="journal article" date="2013" name="PLoS Genet.">
        <title>Comparative genome structure, secondary metabolite, and effector coding capacity across Cochliobolus pathogens.</title>
        <authorList>
            <person name="Condon B.J."/>
            <person name="Leng Y."/>
            <person name="Wu D."/>
            <person name="Bushley K.E."/>
            <person name="Ohm R.A."/>
            <person name="Otillar R."/>
            <person name="Martin J."/>
            <person name="Schackwitz W."/>
            <person name="Grimwood J."/>
            <person name="MohdZainudin N."/>
            <person name="Xue C."/>
            <person name="Wang R."/>
            <person name="Manning V.A."/>
            <person name="Dhillon B."/>
            <person name="Tu Z.J."/>
            <person name="Steffenson B.J."/>
            <person name="Salamov A."/>
            <person name="Sun H."/>
            <person name="Lowry S."/>
            <person name="LaButti K."/>
            <person name="Han J."/>
            <person name="Copeland A."/>
            <person name="Lindquist E."/>
            <person name="Barry K."/>
            <person name="Schmutz J."/>
            <person name="Baker S.E."/>
            <person name="Ciuffetti L.M."/>
            <person name="Grigoriev I.V."/>
            <person name="Zhong S."/>
            <person name="Turgeon B.G."/>
        </authorList>
    </citation>
    <scope>NUCLEOTIDE SEQUENCE [LARGE SCALE GENOMIC DNA]</scope>
    <source>
        <strain evidence="2 3">26-R-13</strain>
    </source>
</reference>
<dbReference type="HOGENOM" id="CLU_2305583_0_0_1"/>
<sequence length="100" mass="11389">MRRGIHCPSSKHFGIRCFRLVVVVLTRPYVLVCSIPNSIPLFYSAVFPCLSISFLLPLPVVSRPNGPRDYLSIQVHHSEESWTDDIVLYTSKNPYQPSTQ</sequence>
<keyword evidence="1" id="KW-1133">Transmembrane helix</keyword>
<dbReference type="GeneID" id="19154850"/>
<dbReference type="Proteomes" id="UP000053841">
    <property type="component" value="Unassembled WGS sequence"/>
</dbReference>
<dbReference type="KEGG" id="bze:COCCADRAFT_99688"/>
<proteinExistence type="predicted"/>
<organism evidence="2 3">
    <name type="scientific">Cochliobolus carbonum (strain 26-R-13)</name>
    <name type="common">Maize leaf spot fungus</name>
    <name type="synonym">Bipolaris zeicola</name>
    <dbReference type="NCBI Taxonomy" id="930089"/>
    <lineage>
        <taxon>Eukaryota</taxon>
        <taxon>Fungi</taxon>
        <taxon>Dikarya</taxon>
        <taxon>Ascomycota</taxon>
        <taxon>Pezizomycotina</taxon>
        <taxon>Dothideomycetes</taxon>
        <taxon>Pleosporomycetidae</taxon>
        <taxon>Pleosporales</taxon>
        <taxon>Pleosporineae</taxon>
        <taxon>Pleosporaceae</taxon>
        <taxon>Bipolaris</taxon>
    </lineage>
</organism>